<dbReference type="OrthoDB" id="2328080at2"/>
<name>A0A3M8B854_9BACL</name>
<evidence type="ECO:0000313" key="1">
    <source>
        <dbReference type="EMBL" id="RNB59540.1"/>
    </source>
</evidence>
<gene>
    <name evidence="1" type="ORF">EDM57_05200</name>
</gene>
<dbReference type="AlphaFoldDB" id="A0A3M8B854"/>
<dbReference type="EMBL" id="RHHS01000013">
    <property type="protein sequence ID" value="RNB59540.1"/>
    <property type="molecule type" value="Genomic_DNA"/>
</dbReference>
<proteinExistence type="predicted"/>
<protein>
    <submittedName>
        <fullName evidence="1">Uncharacterized protein</fullName>
    </submittedName>
</protein>
<dbReference type="RefSeq" id="WP_122903707.1">
    <property type="nucleotide sequence ID" value="NZ_RHHS01000013.1"/>
</dbReference>
<dbReference type="Proteomes" id="UP000268829">
    <property type="component" value="Unassembled WGS sequence"/>
</dbReference>
<comment type="caution">
    <text evidence="1">The sequence shown here is derived from an EMBL/GenBank/DDBJ whole genome shotgun (WGS) entry which is preliminary data.</text>
</comment>
<reference evidence="1 2" key="1">
    <citation type="submission" date="2018-10" db="EMBL/GenBank/DDBJ databases">
        <title>Phylogenomics of Brevibacillus.</title>
        <authorList>
            <person name="Dunlap C."/>
        </authorList>
    </citation>
    <scope>NUCLEOTIDE SEQUENCE [LARGE SCALE GENOMIC DNA]</scope>
    <source>
        <strain evidence="1 2">DSM 100115</strain>
    </source>
</reference>
<keyword evidence="2" id="KW-1185">Reference proteome</keyword>
<organism evidence="1 2">
    <name type="scientific">Brevibacillus gelatini</name>
    <dbReference type="NCBI Taxonomy" id="1655277"/>
    <lineage>
        <taxon>Bacteria</taxon>
        <taxon>Bacillati</taxon>
        <taxon>Bacillota</taxon>
        <taxon>Bacilli</taxon>
        <taxon>Bacillales</taxon>
        <taxon>Paenibacillaceae</taxon>
        <taxon>Brevibacillus</taxon>
    </lineage>
</organism>
<sequence length="254" mass="28088">MDLGRYGLREILDAAFIDYATNKPFMYMDYANAATNEWTADVTYATGGSGAPRRISFFGNKQSTLTFETQIFSMKHLAMIAGRDIESATQNIFKREVLTVKDVSGTKTITLEKTPLNLTSLTVLKFENGVATEEVTATTINTKDVELSGTNVNVGDEVEVFYQCTTATEAHKLSFTAKDFPRYVKIIGNTQFADEVAGELVSAQLIYYKARLQPNFTLNLSPTGDPTSISMVFDIFPQKVNGVDTLADLIIYND</sequence>
<accession>A0A3M8B854</accession>
<evidence type="ECO:0000313" key="2">
    <source>
        <dbReference type="Proteomes" id="UP000268829"/>
    </source>
</evidence>